<dbReference type="GO" id="GO:0005737">
    <property type="term" value="C:cytoplasm"/>
    <property type="evidence" value="ECO:0007669"/>
    <property type="project" value="InterPro"/>
</dbReference>
<name>A0A933P0Z2_9HYPH</name>
<comment type="caution">
    <text evidence="9">The sequence shown here is derived from an EMBL/GenBank/DDBJ whole genome shotgun (WGS) entry which is preliminary data.</text>
</comment>
<comment type="subcellular location">
    <subcellularLocation>
        <location evidence="1">Secreted</location>
    </subcellularLocation>
</comment>
<feature type="domain" description="Insecticide toxin TcdB middle/N-terminal" evidence="6">
    <location>
        <begin position="738"/>
        <end position="842"/>
    </location>
</feature>
<dbReference type="GO" id="GO:0005576">
    <property type="term" value="C:extracellular region"/>
    <property type="evidence" value="ECO:0007669"/>
    <property type="project" value="UniProtKB-SubCell"/>
</dbReference>
<keyword evidence="5" id="KW-0732">Signal</keyword>
<keyword evidence="3" id="KW-0677">Repeat</keyword>
<feature type="signal peptide" evidence="5">
    <location>
        <begin position="1"/>
        <end position="38"/>
    </location>
</feature>
<dbReference type="InterPro" id="IPR033799">
    <property type="entry name" value="CdiA_EC869-like"/>
</dbReference>
<evidence type="ECO:0000256" key="2">
    <source>
        <dbReference type="ARBA" id="ARBA00022525"/>
    </source>
</evidence>
<feature type="domain" description="Teneurin-like YD-shell" evidence="8">
    <location>
        <begin position="1478"/>
        <end position="1760"/>
    </location>
</feature>
<dbReference type="InterPro" id="IPR031325">
    <property type="entry name" value="RHS_repeat"/>
</dbReference>
<dbReference type="EMBL" id="JACRAF010000069">
    <property type="protein sequence ID" value="MBI4924142.1"/>
    <property type="molecule type" value="Genomic_DNA"/>
</dbReference>
<dbReference type="PANTHER" id="PTHR32305:SF17">
    <property type="entry name" value="TRNA NUCLEASE WAPA"/>
    <property type="match status" value="1"/>
</dbReference>
<dbReference type="SUPFAM" id="SSF69318">
    <property type="entry name" value="Integrin alpha N-terminal domain"/>
    <property type="match status" value="1"/>
</dbReference>
<accession>A0A933P0Z2</accession>
<dbReference type="InterPro" id="IPR003284">
    <property type="entry name" value="Sal_SpvB"/>
</dbReference>
<feature type="chain" id="PRO_5037987557" description="Insecticide toxin TcdB middle/N-terminal domain-containing protein" evidence="5">
    <location>
        <begin position="39"/>
        <end position="1997"/>
    </location>
</feature>
<dbReference type="InterPro" id="IPR056823">
    <property type="entry name" value="TEN-like_YD-shell"/>
</dbReference>
<dbReference type="PANTHER" id="PTHR32305">
    <property type="match status" value="1"/>
</dbReference>
<dbReference type="Pfam" id="PF05593">
    <property type="entry name" value="RHS_repeat"/>
    <property type="match status" value="2"/>
</dbReference>
<proteinExistence type="predicted"/>
<dbReference type="Pfam" id="PF21111">
    <property type="entry name" value="CDI_toxin_EC869_like"/>
    <property type="match status" value="1"/>
</dbReference>
<keyword evidence="4" id="KW-0843">Virulence</keyword>
<reference evidence="9" key="1">
    <citation type="submission" date="2020-07" db="EMBL/GenBank/DDBJ databases">
        <title>Huge and variable diversity of episymbiotic CPR bacteria and DPANN archaea in groundwater ecosystems.</title>
        <authorList>
            <person name="He C.Y."/>
            <person name="Keren R."/>
            <person name="Whittaker M."/>
            <person name="Farag I.F."/>
            <person name="Doudna J."/>
            <person name="Cate J.H.D."/>
            <person name="Banfield J.F."/>
        </authorList>
    </citation>
    <scope>NUCLEOTIDE SEQUENCE</scope>
    <source>
        <strain evidence="9">NC_groundwater_1586_Pr3_B-0.1um_66_15</strain>
    </source>
</reference>
<evidence type="ECO:0000259" key="8">
    <source>
        <dbReference type="Pfam" id="PF25023"/>
    </source>
</evidence>
<keyword evidence="2" id="KW-0964">Secreted</keyword>
<evidence type="ECO:0000256" key="4">
    <source>
        <dbReference type="ARBA" id="ARBA00023026"/>
    </source>
</evidence>
<dbReference type="Gene3D" id="3.90.930.1">
    <property type="match status" value="1"/>
</dbReference>
<dbReference type="Pfam" id="PF03534">
    <property type="entry name" value="SpvB"/>
    <property type="match status" value="1"/>
</dbReference>
<protein>
    <recommendedName>
        <fullName evidence="11">Insecticide toxin TcdB middle/N-terminal domain-containing protein</fullName>
    </recommendedName>
</protein>
<feature type="domain" description="CdiA toxin EC869-like" evidence="7">
    <location>
        <begin position="1886"/>
        <end position="1986"/>
    </location>
</feature>
<dbReference type="Gene3D" id="2.180.10.10">
    <property type="entry name" value="RHS repeat-associated core"/>
    <property type="match status" value="2"/>
</dbReference>
<evidence type="ECO:0008006" key="11">
    <source>
        <dbReference type="Google" id="ProtNLM"/>
    </source>
</evidence>
<dbReference type="Gene3D" id="3.40.1350.110">
    <property type="match status" value="1"/>
</dbReference>
<evidence type="ECO:0000259" key="7">
    <source>
        <dbReference type="Pfam" id="PF21111"/>
    </source>
</evidence>
<dbReference type="Pfam" id="PF25023">
    <property type="entry name" value="TEN_YD-shell"/>
    <property type="match status" value="1"/>
</dbReference>
<evidence type="ECO:0000256" key="5">
    <source>
        <dbReference type="SAM" id="SignalP"/>
    </source>
</evidence>
<dbReference type="InterPro" id="IPR028994">
    <property type="entry name" value="Integrin_alpha_N"/>
</dbReference>
<gene>
    <name evidence="9" type="ORF">HY834_20595</name>
</gene>
<sequence length="1997" mass="212441">MNILRTWPAAGFRRAARTVIACFSASVLSIVTVAPSFAVTSSPSAPALAGLAAIPASTGESGGAVAPVSPAAKAGAAPIDPAQTAKFTPPEAPYNGAFTQSIPLEVQPFFELTPSLVLGYNSGDNRLRASDGFGPLGVGWSLSGGSLIERQSAHGGVPRFNNADTLVLDGDGLVSCVDGSTTRVTPSCNSGGTHTARYENFRRIVRNTVLNTWEVTARDGAVSVYKSLGAFNAGGTQDARLRDSYRWLLASVTDTDGNVVTYNYSCTALPSCYVASISYGASRVTFSWETRPDPFTYATGISLASATKRLRTVATYTSGVLSRAYKLGYASSLNTLRSLLSSVQQYGSDATITGGAITAGTSLPAHSFTYYDMSDRRTGAALDKVTADTATESTTARYPVEPVYPGLKATDWIADTDGDGRGDMLRVGDSGCSLSFITIGATADQIENGNGAIPTCRLSGTGDFNGDGKADIFAVGTVFSLTTSFRDDLTGQGYGNSDAAIGVTYLDGATVLGGAAFPISPPGGGGAYGAPPGGSVRDHLLGDFNGDGLSDIFRGKMFLSTGTTFVKQTWANAQWGRVADYNGDGMSDIFVLDGVNGSTSRLLLSNGSGFDVVQMSQPFTNRGDCNWGEYVDYGSCENTVSTLGAWLVGDWNGDGLADLVRYYQPSIFPATGPSTLFYGTGAGFVQQPDNTGTRFKQPTFFTGSGRSELFRENHAFLAPAGTYGLAVDWNDNFNFAGGDFNGDGRTDHPDGAPDNYTNSVLPDLLQTYTLPSGGTVTATYLPSTYWTNGYLPMVVQTVSKVTTSDGRGNSSTTKYAYSGGAYDPFERKFLGFEKVTAELPCETGETTCPWMIAHYRQEPVAAGSLKSLEMVASTGVVQRKITNGYVVNQVTVPFSAFKTSEQVTDYLVGGNVTTRRQWTYDGYGNTLQEKDLGVTSSTLDDAITSSTYQLNTTDYLVGFPTQVTVKNSTGAVLRDTQYVYDGAADNASVPTAGHVTTTRIWLASESRWIEAAAAYDAFGNLTATIDPLGNRAETDYDATTHQFAVEMRNPLYFDGDTRQKSSTVWDTRCSKPVSTVDLNGLTTTYQHDALCRDTRTTLPTGEYRRTVYQDIGDPTIQRIPTLSTPADGTTEVWSQVYIDGLGRTYRVTSTGTDPAKSVIVATTYAKRGNVLASTQPYFSGDPSMTTKTVVDALGRPTLTTLPDAKTIATAYEAPLVAPGVVTIKTTDPIGRVTRVVKDAAGHDLQRIGYLGATAVTTSYTYDPLGQLVGITDPNGNAWSHSFDTLGRRTASTDPDLGTWSYTYDDAGQLATQTDAKGQQTVMAYDRLGRVLTKVAAYGLPNEDTTTNTYDEARSGFYNVGKLTTAANANASIAYDYEDGGQLARQVTTVGTETFTSSASYDSAGRLLSRTYPDGTGSGTFAYDARAYQLSLTGAIASTTYSALGQVKTITYANGVSTTYSYNAQRGWLNSVVTTKGATTIESLTYTHDFAGRITAVTGSRANESWSYGYDGLDRLLSAANTNTPALSRSFAYDLGGNLTSNSGVGSYGYPTQGSVASQPHAVQTAGPWAFAYDLNGNQVTRSTSGIPDRTITYDGDNRPASVAANGNAVIYLYGPDGSRLKKVVGDDVTLYLGDDIERDPTGAFIDYLTADVKRAGGALSFLHRDHLASIRAITDATGAAYRVSTYESFGEQIETALNPLTPVETKSWIGERTDPETGLTYLHARYYDAVLGRFLQPDWWDASEPGVGTNRYAYAANDPINGSDRNGHLDCTSSADGSQTCRPEWYMTLVPGIDAYARTLTDVKNGNIGGALLNGALWFGEDFLTVATLGEGPALYRSVTALFGRTAPATEVVTAKLGAESLGAGANIWKLGAGPRGEALERIFGHNLPSNMPVIDRFENGIATSIKSIDLDGASYLAGNTLRDTLTRYIDKVAAYEGTGAKGWASVIIRDKQITARRLDLIVPHSGSAAQQQVMADMIRYGATRPNPVQVYVIPYP</sequence>
<evidence type="ECO:0000256" key="1">
    <source>
        <dbReference type="ARBA" id="ARBA00004613"/>
    </source>
</evidence>
<evidence type="ECO:0000313" key="10">
    <source>
        <dbReference type="Proteomes" id="UP000782610"/>
    </source>
</evidence>
<dbReference type="NCBIfam" id="TIGR03696">
    <property type="entry name" value="Rhs_assc_core"/>
    <property type="match status" value="1"/>
</dbReference>
<dbReference type="InterPro" id="IPR006530">
    <property type="entry name" value="YD"/>
</dbReference>
<evidence type="ECO:0000256" key="3">
    <source>
        <dbReference type="ARBA" id="ARBA00022737"/>
    </source>
</evidence>
<evidence type="ECO:0000259" key="6">
    <source>
        <dbReference type="Pfam" id="PF12256"/>
    </source>
</evidence>
<dbReference type="NCBIfam" id="TIGR01643">
    <property type="entry name" value="YD_repeat_2x"/>
    <property type="match status" value="4"/>
</dbReference>
<dbReference type="InterPro" id="IPR022045">
    <property type="entry name" value="TcdB_toxin_mid/N"/>
</dbReference>
<dbReference type="InterPro" id="IPR050708">
    <property type="entry name" value="T6SS_VgrG/RHS"/>
</dbReference>
<dbReference type="Proteomes" id="UP000782610">
    <property type="component" value="Unassembled WGS sequence"/>
</dbReference>
<organism evidence="9 10">
    <name type="scientific">Devosia nanyangense</name>
    <dbReference type="NCBI Taxonomy" id="1228055"/>
    <lineage>
        <taxon>Bacteria</taxon>
        <taxon>Pseudomonadati</taxon>
        <taxon>Pseudomonadota</taxon>
        <taxon>Alphaproteobacteria</taxon>
        <taxon>Hyphomicrobiales</taxon>
        <taxon>Devosiaceae</taxon>
        <taxon>Devosia</taxon>
    </lineage>
</organism>
<dbReference type="GO" id="GO:0004530">
    <property type="term" value="F:deoxyribonuclease I activity"/>
    <property type="evidence" value="ECO:0007669"/>
    <property type="project" value="InterPro"/>
</dbReference>
<dbReference type="InterPro" id="IPR022385">
    <property type="entry name" value="Rhs_assc_core"/>
</dbReference>
<dbReference type="Pfam" id="PF12256">
    <property type="entry name" value="TcdB_toxin_midN"/>
    <property type="match status" value="1"/>
</dbReference>
<evidence type="ECO:0000313" key="9">
    <source>
        <dbReference type="EMBL" id="MBI4924142.1"/>
    </source>
</evidence>